<keyword evidence="2 5" id="KW-0813">Transport</keyword>
<dbReference type="GO" id="GO:1901982">
    <property type="term" value="F:maltose binding"/>
    <property type="evidence" value="ECO:0007669"/>
    <property type="project" value="TreeGrafter"/>
</dbReference>
<feature type="chain" id="PRO_5039758743" description="Maltodextrin-binding protein" evidence="5">
    <location>
        <begin position="19"/>
        <end position="441"/>
    </location>
</feature>
<comment type="similarity">
    <text evidence="1 5">Belongs to the bacterial solute-binding protein 1 family.</text>
</comment>
<dbReference type="CDD" id="cd13586">
    <property type="entry name" value="PBP2_Maltose_binding_like"/>
    <property type="match status" value="1"/>
</dbReference>
<accession>A0A926NCP6</accession>
<dbReference type="RefSeq" id="WP_191154737.1">
    <property type="nucleotide sequence ID" value="NZ_JACXAI010000001.1"/>
</dbReference>
<dbReference type="PANTHER" id="PTHR30061:SF50">
    <property type="entry name" value="MALTOSE_MALTODEXTRIN-BINDING PERIPLASMIC PROTEIN"/>
    <property type="match status" value="1"/>
</dbReference>
<dbReference type="EMBL" id="JACXAI010000001">
    <property type="protein sequence ID" value="MBD1378730.1"/>
    <property type="molecule type" value="Genomic_DNA"/>
</dbReference>
<name>A0A926NCP6_9BACI</name>
<keyword evidence="5" id="KW-1003">Cell membrane</keyword>
<dbReference type="AlphaFoldDB" id="A0A926NCP6"/>
<reference evidence="7" key="1">
    <citation type="submission" date="2020-09" db="EMBL/GenBank/DDBJ databases">
        <title>A novel bacterium of genus Bacillus, isolated from South China Sea.</title>
        <authorList>
            <person name="Huang H."/>
            <person name="Mo K."/>
            <person name="Hu Y."/>
        </authorList>
    </citation>
    <scope>NUCLEOTIDE SEQUENCE</scope>
    <source>
        <strain evidence="7">IB182487</strain>
    </source>
</reference>
<keyword evidence="3 5" id="KW-0762">Sugar transport</keyword>
<dbReference type="GO" id="GO:0015768">
    <property type="term" value="P:maltose transport"/>
    <property type="evidence" value="ECO:0007669"/>
    <property type="project" value="TreeGrafter"/>
</dbReference>
<protein>
    <recommendedName>
        <fullName evidence="5">Maltodextrin-binding protein</fullName>
    </recommendedName>
</protein>
<evidence type="ECO:0000256" key="5">
    <source>
        <dbReference type="RuleBase" id="RU365005"/>
    </source>
</evidence>
<comment type="caution">
    <text evidence="7">The sequence shown here is derived from an EMBL/GenBank/DDBJ whole genome shotgun (WGS) entry which is preliminary data.</text>
</comment>
<keyword evidence="5" id="KW-0449">Lipoprotein</keyword>
<evidence type="ECO:0000256" key="6">
    <source>
        <dbReference type="SAM" id="MobiDB-lite"/>
    </source>
</evidence>
<gene>
    <name evidence="7" type="ORF">IC621_00670</name>
</gene>
<keyword evidence="5" id="KW-0472">Membrane</keyword>
<organism evidence="7 8">
    <name type="scientific">Metabacillus arenae</name>
    <dbReference type="NCBI Taxonomy" id="2771434"/>
    <lineage>
        <taxon>Bacteria</taxon>
        <taxon>Bacillati</taxon>
        <taxon>Bacillota</taxon>
        <taxon>Bacilli</taxon>
        <taxon>Bacillales</taxon>
        <taxon>Bacillaceae</taxon>
        <taxon>Metabacillus</taxon>
    </lineage>
</organism>
<dbReference type="Pfam" id="PF13416">
    <property type="entry name" value="SBP_bac_8"/>
    <property type="match status" value="1"/>
</dbReference>
<dbReference type="InterPro" id="IPR006060">
    <property type="entry name" value="Maltose/Cyclodextrin-bd"/>
</dbReference>
<feature type="signal peptide" evidence="5">
    <location>
        <begin position="1"/>
        <end position="18"/>
    </location>
</feature>
<dbReference type="PRINTS" id="PR00181">
    <property type="entry name" value="MALTOSEBP"/>
</dbReference>
<evidence type="ECO:0000313" key="7">
    <source>
        <dbReference type="EMBL" id="MBD1378730.1"/>
    </source>
</evidence>
<feature type="compositionally biased region" description="Low complexity" evidence="6">
    <location>
        <begin position="34"/>
        <end position="43"/>
    </location>
</feature>
<dbReference type="PROSITE" id="PS51257">
    <property type="entry name" value="PROKAR_LIPOPROTEIN"/>
    <property type="match status" value="1"/>
</dbReference>
<proteinExistence type="inferred from homology"/>
<dbReference type="InterPro" id="IPR006059">
    <property type="entry name" value="SBP"/>
</dbReference>
<dbReference type="Proteomes" id="UP000626844">
    <property type="component" value="Unassembled WGS sequence"/>
</dbReference>
<feature type="region of interest" description="Disordered" evidence="6">
    <location>
        <begin position="26"/>
        <end position="52"/>
    </location>
</feature>
<dbReference type="GO" id="GO:0055052">
    <property type="term" value="C:ATP-binding cassette (ABC) transporter complex, substrate-binding subunit-containing"/>
    <property type="evidence" value="ECO:0007669"/>
    <property type="project" value="TreeGrafter"/>
</dbReference>
<keyword evidence="4 5" id="KW-0732">Signal</keyword>
<evidence type="ECO:0000256" key="2">
    <source>
        <dbReference type="ARBA" id="ARBA00022448"/>
    </source>
</evidence>
<evidence type="ECO:0000313" key="8">
    <source>
        <dbReference type="Proteomes" id="UP000626844"/>
    </source>
</evidence>
<dbReference type="GO" id="GO:0042956">
    <property type="term" value="P:maltodextrin transmembrane transport"/>
    <property type="evidence" value="ECO:0007669"/>
    <property type="project" value="TreeGrafter"/>
</dbReference>
<evidence type="ECO:0000256" key="3">
    <source>
        <dbReference type="ARBA" id="ARBA00022597"/>
    </source>
</evidence>
<comment type="subcellular location">
    <subcellularLocation>
        <location evidence="5">Cell membrane</location>
        <topology evidence="5">Lipid-anchor</topology>
    </subcellularLocation>
</comment>
<evidence type="ECO:0000256" key="1">
    <source>
        <dbReference type="ARBA" id="ARBA00008520"/>
    </source>
</evidence>
<dbReference type="GO" id="GO:0015144">
    <property type="term" value="F:carbohydrate transmembrane transporter activity"/>
    <property type="evidence" value="ECO:0007669"/>
    <property type="project" value="InterPro"/>
</dbReference>
<dbReference type="Gene3D" id="3.40.190.10">
    <property type="entry name" value="Periplasmic binding protein-like II"/>
    <property type="match status" value="2"/>
</dbReference>
<evidence type="ECO:0000256" key="4">
    <source>
        <dbReference type="ARBA" id="ARBA00022729"/>
    </source>
</evidence>
<dbReference type="PANTHER" id="PTHR30061">
    <property type="entry name" value="MALTOSE-BINDING PERIPLASMIC PROTEIN"/>
    <property type="match status" value="1"/>
</dbReference>
<dbReference type="SUPFAM" id="SSF53850">
    <property type="entry name" value="Periplasmic binding protein-like II"/>
    <property type="match status" value="1"/>
</dbReference>
<sequence length="441" mass="48424">MKRCIHFFVIALLIFVLAACSKPGSQQTASTKNEAASSNGGDDAAAEELQPEEGAELVIWGNGEAEGEWMKSVAEQFTEKYDVPVSFEEVAHGDAAKKLETDGPAGLGGDVFMAPHDRVGQMTTAGLIYDNYYASEYKERLIDGVAEAVSSLNEEGEQKMYGFPLAIETVAMAYNKDLLDKMGFKPAETMDELIEQSKEFMAQNPGTYGFMLEPGNFYGNYSFIGGYEGYIFGENNTNPEDIGLNKEPALKAAELLEKIRDEILPLKKEDLTADVINSYFNEGKQLYTMEGSWGVNGRIDAGINLGVTVMPKLENGKVPTTFLGVKGLYVNSYSKYPKAATLFAKFATSDEMLLKFFEQTGNLPPTKALLENEKLKSDKLKMPFIEQAEHTVPMPNIPAMDSVWGGMDAALTAIWNNDEESKPALDKGVQQIQEAINSQTK</sequence>
<keyword evidence="8" id="KW-1185">Reference proteome</keyword>